<gene>
    <name evidence="1" type="ORF">DILT_LOCUS19730</name>
</gene>
<dbReference type="EMBL" id="UYRU01119621">
    <property type="protein sequence ID" value="VDN46566.1"/>
    <property type="molecule type" value="Genomic_DNA"/>
</dbReference>
<reference evidence="1 2" key="1">
    <citation type="submission" date="2018-11" db="EMBL/GenBank/DDBJ databases">
        <authorList>
            <consortium name="Pathogen Informatics"/>
        </authorList>
    </citation>
    <scope>NUCLEOTIDE SEQUENCE [LARGE SCALE GENOMIC DNA]</scope>
</reference>
<evidence type="ECO:0000313" key="2">
    <source>
        <dbReference type="Proteomes" id="UP000281553"/>
    </source>
</evidence>
<name>A0A3P7RUU2_DIBLA</name>
<evidence type="ECO:0000313" key="1">
    <source>
        <dbReference type="EMBL" id="VDN46566.1"/>
    </source>
</evidence>
<feature type="non-terminal residue" evidence="1">
    <location>
        <position position="108"/>
    </location>
</feature>
<dbReference type="Proteomes" id="UP000281553">
    <property type="component" value="Unassembled WGS sequence"/>
</dbReference>
<dbReference type="AlphaFoldDB" id="A0A3P7RUU2"/>
<accession>A0A3P7RUU2</accession>
<protein>
    <submittedName>
        <fullName evidence="1">Uncharacterized protein</fullName>
    </submittedName>
</protein>
<proteinExistence type="predicted"/>
<organism evidence="1 2">
    <name type="scientific">Dibothriocephalus latus</name>
    <name type="common">Fish tapeworm</name>
    <name type="synonym">Diphyllobothrium latum</name>
    <dbReference type="NCBI Taxonomy" id="60516"/>
    <lineage>
        <taxon>Eukaryota</taxon>
        <taxon>Metazoa</taxon>
        <taxon>Spiralia</taxon>
        <taxon>Lophotrochozoa</taxon>
        <taxon>Platyhelminthes</taxon>
        <taxon>Cestoda</taxon>
        <taxon>Eucestoda</taxon>
        <taxon>Diphyllobothriidea</taxon>
        <taxon>Diphyllobothriidae</taxon>
        <taxon>Dibothriocephalus</taxon>
    </lineage>
</organism>
<keyword evidence="2" id="KW-1185">Reference proteome</keyword>
<sequence length="108" mass="12071">MRVNYSSSEHQSESATQTLMIEVVVKPPRYVLARAQRAADEFMGFHVEAHRSNLVDYYTEQRSDAQEGSWPPSLGLLMLRMVSPLHATDSDVLQAATTLHLRPANTAS</sequence>